<protein>
    <submittedName>
        <fullName evidence="1 3">Uncharacterized protein</fullName>
    </submittedName>
</protein>
<dbReference type="WBParaSite" id="ECPE_0000236001-mRNA-1">
    <property type="protein sequence ID" value="ECPE_0000236001-mRNA-1"/>
    <property type="gene ID" value="ECPE_0000236001"/>
</dbReference>
<proteinExistence type="predicted"/>
<reference evidence="3" key="1">
    <citation type="submission" date="2016-06" db="UniProtKB">
        <authorList>
            <consortium name="WormBaseParasite"/>
        </authorList>
    </citation>
    <scope>IDENTIFICATION</scope>
</reference>
<organism evidence="3">
    <name type="scientific">Echinostoma caproni</name>
    <dbReference type="NCBI Taxonomy" id="27848"/>
    <lineage>
        <taxon>Eukaryota</taxon>
        <taxon>Metazoa</taxon>
        <taxon>Spiralia</taxon>
        <taxon>Lophotrochozoa</taxon>
        <taxon>Platyhelminthes</taxon>
        <taxon>Trematoda</taxon>
        <taxon>Digenea</taxon>
        <taxon>Plagiorchiida</taxon>
        <taxon>Echinostomata</taxon>
        <taxon>Echinostomatoidea</taxon>
        <taxon>Echinostomatidae</taxon>
        <taxon>Echinostoma</taxon>
    </lineage>
</organism>
<sequence length="81" mass="8800">MRTVSPIPQDIREKLLPICVPNRTDAISVPRTTESTERLTGPIAPNQLQLTKATVHGTATSDSTTWNLQGIDSGIPDLYTV</sequence>
<dbReference type="Proteomes" id="UP000272942">
    <property type="component" value="Unassembled WGS sequence"/>
</dbReference>
<accession>A0A183A5X5</accession>
<evidence type="ECO:0000313" key="1">
    <source>
        <dbReference type="EMBL" id="VDP66230.1"/>
    </source>
</evidence>
<evidence type="ECO:0000313" key="2">
    <source>
        <dbReference type="Proteomes" id="UP000272942"/>
    </source>
</evidence>
<dbReference type="AlphaFoldDB" id="A0A183A5X5"/>
<dbReference type="OrthoDB" id="10612823at2759"/>
<name>A0A183A5X5_9TREM</name>
<keyword evidence="2" id="KW-1185">Reference proteome</keyword>
<dbReference type="EMBL" id="UZAN01039567">
    <property type="protein sequence ID" value="VDP66230.1"/>
    <property type="molecule type" value="Genomic_DNA"/>
</dbReference>
<reference evidence="1 2" key="2">
    <citation type="submission" date="2018-11" db="EMBL/GenBank/DDBJ databases">
        <authorList>
            <consortium name="Pathogen Informatics"/>
        </authorList>
    </citation>
    <scope>NUCLEOTIDE SEQUENCE [LARGE SCALE GENOMIC DNA]</scope>
    <source>
        <strain evidence="1 2">Egypt</strain>
    </source>
</reference>
<gene>
    <name evidence="1" type="ORF">ECPE_LOCUS2360</name>
</gene>
<evidence type="ECO:0000313" key="3">
    <source>
        <dbReference type="WBParaSite" id="ECPE_0000236001-mRNA-1"/>
    </source>
</evidence>